<dbReference type="GeneID" id="95569116"/>
<dbReference type="AlphaFoldDB" id="E8M691"/>
<dbReference type="EMBL" id="AEVT01000058">
    <property type="protein sequence ID" value="EGA70541.1"/>
    <property type="molecule type" value="Genomic_DNA"/>
</dbReference>
<accession>E8M691</accession>
<comment type="caution">
    <text evidence="2">The sequence shown here is derived from an EMBL/GenBank/DDBJ whole genome shotgun (WGS) entry which is preliminary data.</text>
</comment>
<gene>
    <name evidence="2" type="ORF">VISI1226_00710</name>
</gene>
<feature type="chain" id="PRO_5003224761" description="Alpha/beta hydrolase" evidence="1">
    <location>
        <begin position="18"/>
        <end position="365"/>
    </location>
</feature>
<dbReference type="eggNOG" id="COG3904">
    <property type="taxonomic scope" value="Bacteria"/>
</dbReference>
<organism evidence="2 3">
    <name type="scientific">Vibrio sinaloensis DSM 21326</name>
    <dbReference type="NCBI Taxonomy" id="945550"/>
    <lineage>
        <taxon>Bacteria</taxon>
        <taxon>Pseudomonadati</taxon>
        <taxon>Pseudomonadota</taxon>
        <taxon>Gammaproteobacteria</taxon>
        <taxon>Vibrionales</taxon>
        <taxon>Vibrionaceae</taxon>
        <taxon>Vibrio</taxon>
        <taxon>Vibrio oreintalis group</taxon>
    </lineage>
</organism>
<dbReference type="RefSeq" id="WP_008076529.1">
    <property type="nucleotide sequence ID" value="NZ_AEVT01000058.1"/>
</dbReference>
<name>E8M691_PHOS4</name>
<dbReference type="PROSITE" id="PS51257">
    <property type="entry name" value="PROKAR_LIPOPROTEIN"/>
    <property type="match status" value="1"/>
</dbReference>
<dbReference type="OrthoDB" id="6198264at2"/>
<evidence type="ECO:0000256" key="1">
    <source>
        <dbReference type="SAM" id="SignalP"/>
    </source>
</evidence>
<keyword evidence="1" id="KW-0732">Signal</keyword>
<feature type="signal peptide" evidence="1">
    <location>
        <begin position="1"/>
        <end position="17"/>
    </location>
</feature>
<protein>
    <recommendedName>
        <fullName evidence="4">Alpha/beta hydrolase</fullName>
    </recommendedName>
</protein>
<sequence length="365" mass="39784">MTNYKHLLLAAPLIVLAGCNSSSSSNTKSTAQAKPLANYNFSDSELASLLAERRPLLDSMSVNFDGTTYNRVRYAEELGEEQLVIRLQDNSDNDLDLFMTAEDGSDCAVYHEGALLDVFACGDATQSESDDTTLIQSVTQIGKKPIQVEFNNELIGELSSIGSTILTAIDGSAGVDIETSFAFTGFYKDALGVTSANERIRSTLGVTTYLELAAITQKYAGQKMVLKFNNDIGGSADDDINMYTGMIIHNQAMKTVVTPTGSVFSGGTDLFAAGESRVLQRSKDVDDIETNQQIGVHSWSNGKQSAKQIPYTDASHRKQATYFKTMMGDKGVDFYLFTLDAAPFKGEHWITKAESDKFEFITSIE</sequence>
<evidence type="ECO:0000313" key="2">
    <source>
        <dbReference type="EMBL" id="EGA70541.1"/>
    </source>
</evidence>
<reference evidence="2 3" key="1">
    <citation type="journal article" date="2012" name="Int. J. Syst. Evol. Microbiol.">
        <title>Vibrio caribbeanicus sp. nov., isolated from the marine sponge Scleritoderma cyanea.</title>
        <authorList>
            <person name="Hoffmann M."/>
            <person name="Monday S.R."/>
            <person name="Allard M.W."/>
            <person name="Strain E.A."/>
            <person name="Whittaker P."/>
            <person name="Naum M."/>
            <person name="McCarthy P.J."/>
            <person name="Lopez J.V."/>
            <person name="Fischer M."/>
            <person name="Brown E.W."/>
        </authorList>
    </citation>
    <scope>NUCLEOTIDE SEQUENCE [LARGE SCALE GENOMIC DNA]</scope>
    <source>
        <strain evidence="3">DSMZ 21326</strain>
    </source>
</reference>
<evidence type="ECO:0000313" key="3">
    <source>
        <dbReference type="Proteomes" id="UP000006228"/>
    </source>
</evidence>
<evidence type="ECO:0008006" key="4">
    <source>
        <dbReference type="Google" id="ProtNLM"/>
    </source>
</evidence>
<dbReference type="Proteomes" id="UP000006228">
    <property type="component" value="Unassembled WGS sequence"/>
</dbReference>
<proteinExistence type="predicted"/>